<evidence type="ECO:0000313" key="2">
    <source>
        <dbReference type="Proteomes" id="UP001145114"/>
    </source>
</evidence>
<evidence type="ECO:0000313" key="1">
    <source>
        <dbReference type="EMBL" id="KAJ1679828.1"/>
    </source>
</evidence>
<name>A0ACC1HTE5_9FUNG</name>
<gene>
    <name evidence="1" type="primary">CAP1</name>
    <name evidence="1" type="ORF">EV182_001244</name>
</gene>
<keyword evidence="2" id="KW-1185">Reference proteome</keyword>
<dbReference type="EMBL" id="JAMZIH010000159">
    <property type="protein sequence ID" value="KAJ1679828.1"/>
    <property type="molecule type" value="Genomic_DNA"/>
</dbReference>
<comment type="caution">
    <text evidence="1">The sequence shown here is derived from an EMBL/GenBank/DDBJ whole genome shotgun (WGS) entry which is preliminary data.</text>
</comment>
<accession>A0ACC1HTE5</accession>
<proteinExistence type="predicted"/>
<protein>
    <submittedName>
        <fullName evidence="1">F-actin-capping protein subunit alpha</fullName>
    </submittedName>
</protein>
<reference evidence="1" key="1">
    <citation type="submission" date="2022-06" db="EMBL/GenBank/DDBJ databases">
        <title>Phylogenomic reconstructions and comparative analyses of Kickxellomycotina fungi.</title>
        <authorList>
            <person name="Reynolds N.K."/>
            <person name="Stajich J.E."/>
            <person name="Barry K."/>
            <person name="Grigoriev I.V."/>
            <person name="Crous P."/>
            <person name="Smith M.E."/>
        </authorList>
    </citation>
    <scope>NUCLEOTIDE SEQUENCE</scope>
    <source>
        <strain evidence="1">RSA 2271</strain>
    </source>
</reference>
<sequence>MINNPNLNVEDKIAKASAFLLSSPPGEEDDVFNDVRGLINDDKALQANIVPILAQLNKDRFLCVDVPDMDSKTLITKYNQLEDDKYVDFNAGKVVIFDHLRGASSGLHTARVICTEDYQRESALGDLRSCLQKNMSEYIEDRYRDGVGAVFISQDDSHIVICLLNNKFSPDNFWNGSWRSTWTLNPASGSLEGKVTVHIHYYEDGNVQQISEHSFQESVEPTDEHAALSLAVIKKIRILEQQYHRSLNDYYSQIADKAFKEFRRVLPLTRSKIDWDKVTTASILRAAAS</sequence>
<dbReference type="Proteomes" id="UP001145114">
    <property type="component" value="Unassembled WGS sequence"/>
</dbReference>
<organism evidence="1 2">
    <name type="scientific">Spiromyces aspiralis</name>
    <dbReference type="NCBI Taxonomy" id="68401"/>
    <lineage>
        <taxon>Eukaryota</taxon>
        <taxon>Fungi</taxon>
        <taxon>Fungi incertae sedis</taxon>
        <taxon>Zoopagomycota</taxon>
        <taxon>Kickxellomycotina</taxon>
        <taxon>Kickxellomycetes</taxon>
        <taxon>Kickxellales</taxon>
        <taxon>Kickxellaceae</taxon>
        <taxon>Spiromyces</taxon>
    </lineage>
</organism>